<feature type="domain" description="Acyltransferase 3" evidence="2">
    <location>
        <begin position="2"/>
        <end position="85"/>
    </location>
</feature>
<dbReference type="InterPro" id="IPR002656">
    <property type="entry name" value="Acyl_transf_3_dom"/>
</dbReference>
<feature type="transmembrane region" description="Helical" evidence="1">
    <location>
        <begin position="28"/>
        <end position="46"/>
    </location>
</feature>
<keyword evidence="1" id="KW-0472">Membrane</keyword>
<accession>A0A1Y4ILQ0</accession>
<comment type="caution">
    <text evidence="3">The sequence shown here is derived from an EMBL/GenBank/DDBJ whole genome shotgun (WGS) entry which is preliminary data.</text>
</comment>
<keyword evidence="1" id="KW-1133">Transmembrane helix</keyword>
<name>A0A1Y4ILQ0_PARDI</name>
<organism evidence="3 4">
    <name type="scientific">Parabacteroides distasonis</name>
    <dbReference type="NCBI Taxonomy" id="823"/>
    <lineage>
        <taxon>Bacteria</taxon>
        <taxon>Pseudomonadati</taxon>
        <taxon>Bacteroidota</taxon>
        <taxon>Bacteroidia</taxon>
        <taxon>Bacteroidales</taxon>
        <taxon>Tannerellaceae</taxon>
        <taxon>Parabacteroides</taxon>
    </lineage>
</organism>
<feature type="transmembrane region" description="Helical" evidence="1">
    <location>
        <begin position="58"/>
        <end position="79"/>
    </location>
</feature>
<dbReference type="AlphaFoldDB" id="A0A1Y4ILQ0"/>
<evidence type="ECO:0000256" key="1">
    <source>
        <dbReference type="SAM" id="Phobius"/>
    </source>
</evidence>
<dbReference type="PANTHER" id="PTHR37312">
    <property type="entry name" value="MEMBRANE-BOUND ACYLTRANSFERASE YKRP-RELATED"/>
    <property type="match status" value="1"/>
</dbReference>
<proteinExistence type="predicted"/>
<dbReference type="RefSeq" id="WP_087342969.1">
    <property type="nucleotide sequence ID" value="NZ_NFJX01000003.1"/>
</dbReference>
<protein>
    <recommendedName>
        <fullName evidence="2">Acyltransferase 3 domain-containing protein</fullName>
    </recommendedName>
</protein>
<dbReference type="EMBL" id="NFJX01000003">
    <property type="protein sequence ID" value="OUP21238.1"/>
    <property type="molecule type" value="Genomic_DNA"/>
</dbReference>
<evidence type="ECO:0000259" key="2">
    <source>
        <dbReference type="Pfam" id="PF01757"/>
    </source>
</evidence>
<dbReference type="Pfam" id="PF01757">
    <property type="entry name" value="Acyl_transf_3"/>
    <property type="match status" value="1"/>
</dbReference>
<reference evidence="4" key="1">
    <citation type="submission" date="2017-04" db="EMBL/GenBank/DDBJ databases">
        <title>Function of individual gut microbiota members based on whole genome sequencing of pure cultures obtained from chicken caecum.</title>
        <authorList>
            <person name="Medvecky M."/>
            <person name="Cejkova D."/>
            <person name="Polansky O."/>
            <person name="Karasova D."/>
            <person name="Kubasova T."/>
            <person name="Cizek A."/>
            <person name="Rychlik I."/>
        </authorList>
    </citation>
    <scope>NUCLEOTIDE SEQUENCE [LARGE SCALE GENOMIC DNA]</scope>
    <source>
        <strain evidence="4">An199</strain>
    </source>
</reference>
<evidence type="ECO:0000313" key="4">
    <source>
        <dbReference type="Proteomes" id="UP000195950"/>
    </source>
</evidence>
<dbReference type="PANTHER" id="PTHR37312:SF1">
    <property type="entry name" value="MEMBRANE-BOUND ACYLTRANSFERASE YKRP-RELATED"/>
    <property type="match status" value="1"/>
</dbReference>
<dbReference type="Proteomes" id="UP000195950">
    <property type="component" value="Unassembled WGS sequence"/>
</dbReference>
<gene>
    <name evidence="3" type="ORF">B5F32_05385</name>
</gene>
<evidence type="ECO:0000313" key="3">
    <source>
        <dbReference type="EMBL" id="OUP21238.1"/>
    </source>
</evidence>
<sequence>MAKGVAIFAVVLGHTSLPTVCRVIIYSFHMPLFFMLSGVFLFNSCLRNRRGDFLLKKAKGLLVAYVIFNLVLTAFYGSLAELSAYLGGKDSIYDW</sequence>
<dbReference type="GO" id="GO:0016747">
    <property type="term" value="F:acyltransferase activity, transferring groups other than amino-acyl groups"/>
    <property type="evidence" value="ECO:0007669"/>
    <property type="project" value="InterPro"/>
</dbReference>
<dbReference type="InterPro" id="IPR052734">
    <property type="entry name" value="Nod_factor_acetyltransferase"/>
</dbReference>
<keyword evidence="1" id="KW-0812">Transmembrane</keyword>